<dbReference type="GO" id="GO:0008168">
    <property type="term" value="F:methyltransferase activity"/>
    <property type="evidence" value="ECO:0007669"/>
    <property type="project" value="UniProtKB-KW"/>
</dbReference>
<dbReference type="Gene3D" id="2.20.130.10">
    <property type="entry name" value="CAC2371-like domains"/>
    <property type="match status" value="1"/>
</dbReference>
<gene>
    <name evidence="2" type="ORF">P2G67_06125</name>
</gene>
<dbReference type="EMBL" id="JARHUD010000003">
    <property type="protein sequence ID" value="MDF2095548.1"/>
    <property type="molecule type" value="Genomic_DNA"/>
</dbReference>
<proteinExistence type="predicted"/>
<keyword evidence="3" id="KW-1185">Reference proteome</keyword>
<accession>A0ABT5YKT6</accession>
<evidence type="ECO:0000313" key="2">
    <source>
        <dbReference type="EMBL" id="MDF2095548.1"/>
    </source>
</evidence>
<dbReference type="SUPFAM" id="SSF53335">
    <property type="entry name" value="S-adenosyl-L-methionine-dependent methyltransferases"/>
    <property type="match status" value="1"/>
</dbReference>
<keyword evidence="2" id="KW-0808">Transferase</keyword>
<evidence type="ECO:0000259" key="1">
    <source>
        <dbReference type="Pfam" id="PF13649"/>
    </source>
</evidence>
<evidence type="ECO:0000313" key="3">
    <source>
        <dbReference type="Proteomes" id="UP001215503"/>
    </source>
</evidence>
<organism evidence="2 3">
    <name type="scientific">Aquibaculum arenosum</name>
    <dbReference type="NCBI Taxonomy" id="3032591"/>
    <lineage>
        <taxon>Bacteria</taxon>
        <taxon>Pseudomonadati</taxon>
        <taxon>Pseudomonadota</taxon>
        <taxon>Alphaproteobacteria</taxon>
        <taxon>Rhodospirillales</taxon>
        <taxon>Rhodovibrionaceae</taxon>
        <taxon>Aquibaculum</taxon>
    </lineage>
</organism>
<dbReference type="Gene3D" id="3.40.50.150">
    <property type="entry name" value="Vaccinia Virus protein VP39"/>
    <property type="match status" value="1"/>
</dbReference>
<dbReference type="Pfam" id="PF13649">
    <property type="entry name" value="Methyltransf_25"/>
    <property type="match status" value="1"/>
</dbReference>
<name>A0ABT5YKT6_9PROT</name>
<dbReference type="GO" id="GO:0032259">
    <property type="term" value="P:methylation"/>
    <property type="evidence" value="ECO:0007669"/>
    <property type="project" value="UniProtKB-KW"/>
</dbReference>
<dbReference type="Proteomes" id="UP001215503">
    <property type="component" value="Unassembled WGS sequence"/>
</dbReference>
<dbReference type="InterPro" id="IPR029063">
    <property type="entry name" value="SAM-dependent_MTases_sf"/>
</dbReference>
<sequence length="256" mass="27705">MSHSLGEAPADWYRNFFEGLAAELWRAACPPERTAQEAALVADALDVDPGDALLDLASGDGRLAVPLAAVGYRITAVDLSPRALAAARAGAAAAEVELELCQRDLRDLPWPDRFQGAYFLGNSLGYEDAAATGAIFAAVAACLQPGRRLLLHSANLAETLLPFLEPQVRVQRGGIEMRAQNAYDPEGRVLTTRYRFRRGQAQEEHLARHHVFTLAEVEGLLRAAGLETIACWSSLDGEPFAGEAEEVWILAEKRGT</sequence>
<comment type="caution">
    <text evidence="2">The sequence shown here is derived from an EMBL/GenBank/DDBJ whole genome shotgun (WGS) entry which is preliminary data.</text>
</comment>
<keyword evidence="2" id="KW-0489">Methyltransferase</keyword>
<protein>
    <submittedName>
        <fullName evidence="2">Class I SAM-dependent methyltransferase</fullName>
    </submittedName>
</protein>
<feature type="domain" description="Methyltransferase" evidence="1">
    <location>
        <begin position="54"/>
        <end position="146"/>
    </location>
</feature>
<reference evidence="2 3" key="1">
    <citation type="submission" date="2023-03" db="EMBL/GenBank/DDBJ databases">
        <title>Fodinicurvata sp. CAU 1616 isolated from sea sendiment.</title>
        <authorList>
            <person name="Kim W."/>
        </authorList>
    </citation>
    <scope>NUCLEOTIDE SEQUENCE [LARGE SCALE GENOMIC DNA]</scope>
    <source>
        <strain evidence="2 3">CAU 1616</strain>
    </source>
</reference>
<dbReference type="InterPro" id="IPR041698">
    <property type="entry name" value="Methyltransf_25"/>
</dbReference>
<dbReference type="RefSeq" id="WP_275821083.1">
    <property type="nucleotide sequence ID" value="NZ_JARHUD010000003.1"/>
</dbReference>